<evidence type="ECO:0000313" key="7">
    <source>
        <dbReference type="Proteomes" id="UP000076882"/>
    </source>
</evidence>
<evidence type="ECO:0000313" key="4">
    <source>
        <dbReference type="EMBL" id="ODO61537.1"/>
    </source>
</evidence>
<evidence type="ECO:0000313" key="8">
    <source>
        <dbReference type="Proteomes" id="UP000076989"/>
    </source>
</evidence>
<dbReference type="Proteomes" id="UP000595466">
    <property type="component" value="Chromosome"/>
</dbReference>
<evidence type="ECO:0000313" key="2">
    <source>
        <dbReference type="EMBL" id="KZU91718.1"/>
    </source>
</evidence>
<name>A0A0M5IVC0_LACPN</name>
<evidence type="ECO:0000313" key="9">
    <source>
        <dbReference type="Proteomes" id="UP000094892"/>
    </source>
</evidence>
<evidence type="ECO:0000313" key="3">
    <source>
        <dbReference type="EMBL" id="KZV04236.1"/>
    </source>
</evidence>
<gene>
    <name evidence="5" type="ORF">JH395_08560</name>
    <name evidence="2" type="ORF">Lp19_3004</name>
    <name evidence="4" type="ORF">LPJSA22_01516</name>
    <name evidence="3" type="ORF">NAB2_1163</name>
    <name evidence="1" type="ORF">Nizo2260_0610</name>
</gene>
<evidence type="ECO:0000313" key="5">
    <source>
        <dbReference type="EMBL" id="QQM59809.1"/>
    </source>
</evidence>
<dbReference type="AlphaFoldDB" id="A0A0M5IVC0"/>
<dbReference type="Proteomes" id="UP000076872">
    <property type="component" value="Unassembled WGS sequence"/>
</dbReference>
<dbReference type="EMBL" id="CP066817">
    <property type="protein sequence ID" value="QQM59809.1"/>
    <property type="molecule type" value="Genomic_DNA"/>
</dbReference>
<proteinExistence type="predicted"/>
<evidence type="ECO:0000313" key="10">
    <source>
        <dbReference type="Proteomes" id="UP000595466"/>
    </source>
</evidence>
<protein>
    <submittedName>
        <fullName evidence="4">Uncharacterized protein</fullName>
    </submittedName>
</protein>
<dbReference type="EMBL" id="LUXO01000022">
    <property type="protein sequence ID" value="KZV04236.1"/>
    <property type="molecule type" value="Genomic_DNA"/>
</dbReference>
<reference evidence="4 9" key="2">
    <citation type="submission" date="2016-08" db="EMBL/GenBank/DDBJ databases">
        <title>Genome sequencing of Lactobacillus plantarum JSA22, isolated from fermented soybean paste.</title>
        <authorList>
            <person name="Choi H.S."/>
        </authorList>
    </citation>
    <scope>NUCLEOTIDE SEQUENCE [LARGE SCALE GENOMIC DNA]</scope>
    <source>
        <strain evidence="4 9">JSA22</strain>
    </source>
</reference>
<dbReference type="EMBL" id="LUWI01000010">
    <property type="protein sequence ID" value="KZU07069.1"/>
    <property type="molecule type" value="Genomic_DNA"/>
</dbReference>
<dbReference type="EMBL" id="MCOL01000001">
    <property type="protein sequence ID" value="ODO61537.1"/>
    <property type="molecule type" value="Genomic_DNA"/>
</dbReference>
<dbReference type="RefSeq" id="WP_003640341.1">
    <property type="nucleotide sequence ID" value="NZ_AP018405.1"/>
</dbReference>
<dbReference type="GeneID" id="89668971"/>
<dbReference type="OrthoDB" id="2307492at2"/>
<dbReference type="Proteomes" id="UP000094892">
    <property type="component" value="Unassembled WGS sequence"/>
</dbReference>
<dbReference type="PATRIC" id="fig|1590.142.peg.1434"/>
<sequence>MTVVAKPYNTWASRRPVAGKQKRIRREKEVAAIQRWAAGKTDTIEKTPKIK</sequence>
<evidence type="ECO:0000313" key="6">
    <source>
        <dbReference type="Proteomes" id="UP000076872"/>
    </source>
</evidence>
<accession>A0A0M5IVC0</accession>
<dbReference type="Proteomes" id="UP000076989">
    <property type="component" value="Unassembled WGS sequence"/>
</dbReference>
<evidence type="ECO:0000313" key="1">
    <source>
        <dbReference type="EMBL" id="KZU07069.1"/>
    </source>
</evidence>
<organism evidence="4 9">
    <name type="scientific">Lactiplantibacillus plantarum</name>
    <name type="common">Lactobacillus plantarum</name>
    <dbReference type="NCBI Taxonomy" id="1590"/>
    <lineage>
        <taxon>Bacteria</taxon>
        <taxon>Bacillati</taxon>
        <taxon>Bacillota</taxon>
        <taxon>Bacilli</taxon>
        <taxon>Lactobacillales</taxon>
        <taxon>Lactobacillaceae</taxon>
        <taxon>Lactiplantibacillus</taxon>
    </lineage>
</organism>
<dbReference type="EMBL" id="LUXM01000040">
    <property type="protein sequence ID" value="KZU91718.1"/>
    <property type="molecule type" value="Genomic_DNA"/>
</dbReference>
<dbReference type="Proteomes" id="UP000076882">
    <property type="component" value="Unassembled WGS sequence"/>
</dbReference>
<reference evidence="6 7" key="1">
    <citation type="submission" date="2016-03" db="EMBL/GenBank/DDBJ databases">
        <title>Comparative genomics of 54 Lactobacillus plantarum strains reveals genomic uncoupling from niche constraints.</title>
        <authorList>
            <person name="Martino M.E."/>
        </authorList>
    </citation>
    <scope>NUCLEOTIDE SEQUENCE [LARGE SCALE GENOMIC DNA]</scope>
    <source>
        <strain evidence="2 7">19.1</strain>
        <strain evidence="3 6">NAB2</strain>
        <strain evidence="1 8">Nizo2260</strain>
    </source>
</reference>
<reference evidence="5 10" key="3">
    <citation type="submission" date="2020-12" db="EMBL/GenBank/DDBJ databases">
        <title>Whole genome sequencing of Lactobacillus plantarum PC518.</title>
        <authorList>
            <person name="Guo Q."/>
        </authorList>
    </citation>
    <scope>NUCLEOTIDE SEQUENCE [LARGE SCALE GENOMIC DNA]</scope>
    <source>
        <strain evidence="5 10">PC518</strain>
    </source>
</reference>